<feature type="compositionally biased region" description="Basic and acidic residues" evidence="1">
    <location>
        <begin position="300"/>
        <end position="317"/>
    </location>
</feature>
<gene>
    <name evidence="2" type="ORF">CK203_115950</name>
</gene>
<feature type="compositionally biased region" description="Basic and acidic residues" evidence="1">
    <location>
        <begin position="349"/>
        <end position="364"/>
    </location>
</feature>
<evidence type="ECO:0000313" key="2">
    <source>
        <dbReference type="EMBL" id="RVW19586.1"/>
    </source>
</evidence>
<dbReference type="PANTHER" id="PTHR33710:SF71">
    <property type="entry name" value="ENDONUCLEASE_EXONUCLEASE_PHOSPHATASE DOMAIN-CONTAINING PROTEIN"/>
    <property type="match status" value="1"/>
</dbReference>
<sequence>MKSHLGFNRKFRGKVCVHLLKVCFNNHKRFIRILEFATNIKPIFLVIPEGEKGRGWENLKSALSSMSVVPPSNAFEKRRQYRVERVIHNHVGPLYRSFANVVRDEGPRRGGLVPFGRWARAMLRRWLPKENSEVEGKLEEVGLSYGVCHFISGLSKARIRIAMKDRSVLPALIEVIDGDWMFTISVAMVGDEEVRKGRAMGESTRVVVESHSGTGGGRWEERVRSTAGGSFRVGEVGRKKKKEERRSPDVLPVGTRAKRGQAMGNNWFSLNSKKLNFGPYWDRGWQAEEAAVGGKGKGVSNDHDVQTRGSVKKEVKSGSKKLWTTLFPPSSDRRQGSRSHSEPLLLRKPLSDSEELPKEEAFGEKAKEGFLGRVGSDLRGSSVTFLPSNPEIRGKGLNFLGNCGLSVAENLESTCSNQLPESFNPIKTKPNLPSEVPNLVTVSQGDVVDSPSGDFQIEGLSPKKMAKVHEVLSSLDIKETKKVECDRRFVGSVWSVKNKEWVALQACKVSGGILIIWDSNKLRSEEVVIGSFSVSIKFALDGYGPLCGDFNVIRRSSEKLGGSSLTSSMKDFDGFIRECELLDPPLRNAPFTWSNMQEFPVCKRLDRFMYSNEWEHYFPQSLQEALPRRTSDHWPIVLETNPFKWGPTPFRKFIKVLENERGIVLNNSESIIEEILLYFEKLYSSPTGESWRVEGLDWSPISEESASGWTPLLLKKRFIRPFFSWIGISSGSDGFTIAVFQDCWDVIKEDLVRVYRVSQ</sequence>
<evidence type="ECO:0000313" key="3">
    <source>
        <dbReference type="Proteomes" id="UP000288805"/>
    </source>
</evidence>
<dbReference type="InterPro" id="IPR036691">
    <property type="entry name" value="Endo/exonu/phosph_ase_sf"/>
</dbReference>
<proteinExistence type="predicted"/>
<comment type="caution">
    <text evidence="2">The sequence shown here is derived from an EMBL/GenBank/DDBJ whole genome shotgun (WGS) entry which is preliminary data.</text>
</comment>
<evidence type="ECO:0008006" key="4">
    <source>
        <dbReference type="Google" id="ProtNLM"/>
    </source>
</evidence>
<dbReference type="Gene3D" id="3.60.10.10">
    <property type="entry name" value="Endonuclease/exonuclease/phosphatase"/>
    <property type="match status" value="1"/>
</dbReference>
<dbReference type="Proteomes" id="UP000288805">
    <property type="component" value="Unassembled WGS sequence"/>
</dbReference>
<dbReference type="EMBL" id="QGNW01002458">
    <property type="protein sequence ID" value="RVW19586.1"/>
    <property type="molecule type" value="Genomic_DNA"/>
</dbReference>
<feature type="compositionally biased region" description="Basic and acidic residues" evidence="1">
    <location>
        <begin position="331"/>
        <end position="341"/>
    </location>
</feature>
<feature type="region of interest" description="Disordered" evidence="1">
    <location>
        <begin position="292"/>
        <end position="364"/>
    </location>
</feature>
<reference evidence="2 3" key="1">
    <citation type="journal article" date="2018" name="PLoS Genet.">
        <title>Population sequencing reveals clonal diversity and ancestral inbreeding in the grapevine cultivar Chardonnay.</title>
        <authorList>
            <person name="Roach M.J."/>
            <person name="Johnson D.L."/>
            <person name="Bohlmann J."/>
            <person name="van Vuuren H.J."/>
            <person name="Jones S.J."/>
            <person name="Pretorius I.S."/>
            <person name="Schmidt S.A."/>
            <person name="Borneman A.R."/>
        </authorList>
    </citation>
    <scope>NUCLEOTIDE SEQUENCE [LARGE SCALE GENOMIC DNA]</scope>
    <source>
        <strain evidence="3">cv. Chardonnay</strain>
        <tissue evidence="2">Leaf</tissue>
    </source>
</reference>
<dbReference type="PANTHER" id="PTHR33710">
    <property type="entry name" value="BNAC02G09200D PROTEIN"/>
    <property type="match status" value="1"/>
</dbReference>
<organism evidence="2 3">
    <name type="scientific">Vitis vinifera</name>
    <name type="common">Grape</name>
    <dbReference type="NCBI Taxonomy" id="29760"/>
    <lineage>
        <taxon>Eukaryota</taxon>
        <taxon>Viridiplantae</taxon>
        <taxon>Streptophyta</taxon>
        <taxon>Embryophyta</taxon>
        <taxon>Tracheophyta</taxon>
        <taxon>Spermatophyta</taxon>
        <taxon>Magnoliopsida</taxon>
        <taxon>eudicotyledons</taxon>
        <taxon>Gunneridae</taxon>
        <taxon>Pentapetalae</taxon>
        <taxon>rosids</taxon>
        <taxon>Vitales</taxon>
        <taxon>Vitaceae</taxon>
        <taxon>Viteae</taxon>
        <taxon>Vitis</taxon>
    </lineage>
</organism>
<accession>A0A438C9K3</accession>
<protein>
    <recommendedName>
        <fullName evidence="4">DUF4283 domain-containing protein</fullName>
    </recommendedName>
</protein>
<evidence type="ECO:0000256" key="1">
    <source>
        <dbReference type="SAM" id="MobiDB-lite"/>
    </source>
</evidence>
<name>A0A438C9K3_VITVI</name>
<dbReference type="SUPFAM" id="SSF56219">
    <property type="entry name" value="DNase I-like"/>
    <property type="match status" value="1"/>
</dbReference>
<dbReference type="AlphaFoldDB" id="A0A438C9K3"/>